<name>A0A8J3UBQ2_9ACTN</name>
<protein>
    <submittedName>
        <fullName evidence="1">Uncharacterized protein</fullName>
    </submittedName>
</protein>
<gene>
    <name evidence="1" type="ORF">Pph01_11080</name>
</gene>
<dbReference type="Proteomes" id="UP000622547">
    <property type="component" value="Unassembled WGS sequence"/>
</dbReference>
<comment type="caution">
    <text evidence="1">The sequence shown here is derived from an EMBL/GenBank/DDBJ whole genome shotgun (WGS) entry which is preliminary data.</text>
</comment>
<organism evidence="1 2">
    <name type="scientific">Planotetraspora phitsanulokensis</name>
    <dbReference type="NCBI Taxonomy" id="575192"/>
    <lineage>
        <taxon>Bacteria</taxon>
        <taxon>Bacillati</taxon>
        <taxon>Actinomycetota</taxon>
        <taxon>Actinomycetes</taxon>
        <taxon>Streptosporangiales</taxon>
        <taxon>Streptosporangiaceae</taxon>
        <taxon>Planotetraspora</taxon>
    </lineage>
</organism>
<accession>A0A8J3UBQ2</accession>
<keyword evidence="2" id="KW-1185">Reference proteome</keyword>
<proteinExistence type="predicted"/>
<sequence>MEKDTVVESPQITKENAQEHIQKGAFQRLCRNRGSGHCAGSGTAERALSKASI</sequence>
<evidence type="ECO:0000313" key="1">
    <source>
        <dbReference type="EMBL" id="GII36105.1"/>
    </source>
</evidence>
<dbReference type="AlphaFoldDB" id="A0A8J3UBQ2"/>
<reference evidence="1 2" key="1">
    <citation type="submission" date="2021-01" db="EMBL/GenBank/DDBJ databases">
        <title>Whole genome shotgun sequence of Planotetraspora phitsanulokensis NBRC 104273.</title>
        <authorList>
            <person name="Komaki H."/>
            <person name="Tamura T."/>
        </authorList>
    </citation>
    <scope>NUCLEOTIDE SEQUENCE [LARGE SCALE GENOMIC DNA]</scope>
    <source>
        <strain evidence="1 2">NBRC 104273</strain>
    </source>
</reference>
<dbReference type="RefSeq" id="WP_204071804.1">
    <property type="nucleotide sequence ID" value="NZ_BAABHI010000012.1"/>
</dbReference>
<evidence type="ECO:0000313" key="2">
    <source>
        <dbReference type="Proteomes" id="UP000622547"/>
    </source>
</evidence>
<dbReference type="EMBL" id="BOOP01000003">
    <property type="protein sequence ID" value="GII36105.1"/>
    <property type="molecule type" value="Genomic_DNA"/>
</dbReference>